<feature type="transmembrane region" description="Helical" evidence="1">
    <location>
        <begin position="416"/>
        <end position="440"/>
    </location>
</feature>
<dbReference type="PANTHER" id="PTHR37919">
    <property type="entry name" value="PROTEIN CBG05606"/>
    <property type="match status" value="1"/>
</dbReference>
<reference evidence="2 3" key="1">
    <citation type="submission" date="2022-05" db="EMBL/GenBank/DDBJ databases">
        <authorList>
            <consortium name="Genoscope - CEA"/>
            <person name="William W."/>
        </authorList>
    </citation>
    <scope>NUCLEOTIDE SEQUENCE [LARGE SCALE GENOMIC DNA]</scope>
</reference>
<feature type="transmembrane region" description="Helical" evidence="1">
    <location>
        <begin position="64"/>
        <end position="85"/>
    </location>
</feature>
<gene>
    <name evidence="2" type="ORF">PMEA_00033046</name>
</gene>
<feature type="transmembrane region" description="Helical" evidence="1">
    <location>
        <begin position="12"/>
        <end position="30"/>
    </location>
</feature>
<feature type="transmembrane region" description="Helical" evidence="1">
    <location>
        <begin position="225"/>
        <end position="247"/>
    </location>
</feature>
<proteinExistence type="predicted"/>
<organism evidence="2 3">
    <name type="scientific">Pocillopora meandrina</name>
    <dbReference type="NCBI Taxonomy" id="46732"/>
    <lineage>
        <taxon>Eukaryota</taxon>
        <taxon>Metazoa</taxon>
        <taxon>Cnidaria</taxon>
        <taxon>Anthozoa</taxon>
        <taxon>Hexacorallia</taxon>
        <taxon>Scleractinia</taxon>
        <taxon>Astrocoeniina</taxon>
        <taxon>Pocilloporidae</taxon>
        <taxon>Pocillopora</taxon>
    </lineage>
</organism>
<feature type="transmembrane region" description="Helical" evidence="1">
    <location>
        <begin position="309"/>
        <end position="331"/>
    </location>
</feature>
<protein>
    <submittedName>
        <fullName evidence="2">Uncharacterized protein</fullName>
    </submittedName>
</protein>
<accession>A0AAU9W5V0</accession>
<feature type="transmembrane region" description="Helical" evidence="1">
    <location>
        <begin position="92"/>
        <end position="115"/>
    </location>
</feature>
<keyword evidence="1" id="KW-0812">Transmembrane</keyword>
<keyword evidence="1" id="KW-0472">Membrane</keyword>
<keyword evidence="3" id="KW-1185">Reference proteome</keyword>
<dbReference type="AlphaFoldDB" id="A0AAU9W5V0"/>
<sequence length="502" mass="56970">MTVRNLPFWVSAWLFISGIICTIDALFVILRPHTLPGGKWNHIVQPYNLYLQVDLRYSDLTDTFVKGISLMNLVEVFLNFVVLAIHISGKSGLSVLLAFMVSTMTFSKTVLYFLVSTSLCNGEHFVNHSDWRKTVLLYIIPNGFWIVIPFFCMVATGSILVHSMESGQLPKEKKKSHNHFIYSHDLNPLTPKISLSVLNLTHNTLHDHFIKSGPRLNMAGRILPFWVAVWLVISSIVVTIDALFVLLRPHTLPDGKWNFLFEPYNIFIEVDPRYKDLKDTFVIGQSFMNLLEMCLNIVILTMQNSSKDGLAVLLAFMVSTMTLSKTVFYFLVSSKLCSGHHFLSHNDWKTLVFLFIVPNGIWIVLPLLCMVATGQIMIDHMRNGQPSEEEHLKSHMNLVEMCLNVISLIMYNRGKVGLSVLVAFMVSTMTFSKTVFYFLVSSELCGGQHFVNHNDWKSAVFLYIIPNGIWILVPFLCMVTLGNIIVDCAENGQPTGKKTKSY</sequence>
<evidence type="ECO:0000256" key="1">
    <source>
        <dbReference type="SAM" id="Phobius"/>
    </source>
</evidence>
<evidence type="ECO:0000313" key="2">
    <source>
        <dbReference type="EMBL" id="CAH3046017.1"/>
    </source>
</evidence>
<dbReference type="EMBL" id="CALNXJ010000008">
    <property type="protein sequence ID" value="CAH3046017.1"/>
    <property type="molecule type" value="Genomic_DNA"/>
</dbReference>
<feature type="transmembrane region" description="Helical" evidence="1">
    <location>
        <begin position="281"/>
        <end position="302"/>
    </location>
</feature>
<keyword evidence="1" id="KW-1133">Transmembrane helix</keyword>
<dbReference type="PANTHER" id="PTHR37919:SF2">
    <property type="entry name" value="EXPERA DOMAIN-CONTAINING PROTEIN"/>
    <property type="match status" value="1"/>
</dbReference>
<feature type="transmembrane region" description="Helical" evidence="1">
    <location>
        <begin position="135"/>
        <end position="161"/>
    </location>
</feature>
<comment type="caution">
    <text evidence="2">The sequence shown here is derived from an EMBL/GenBank/DDBJ whole genome shotgun (WGS) entry which is preliminary data.</text>
</comment>
<evidence type="ECO:0000313" key="3">
    <source>
        <dbReference type="Proteomes" id="UP001159428"/>
    </source>
</evidence>
<feature type="transmembrane region" description="Helical" evidence="1">
    <location>
        <begin position="351"/>
        <end position="372"/>
    </location>
</feature>
<feature type="transmembrane region" description="Helical" evidence="1">
    <location>
        <begin position="460"/>
        <end position="486"/>
    </location>
</feature>
<name>A0AAU9W5V0_9CNID</name>
<dbReference type="Proteomes" id="UP001159428">
    <property type="component" value="Unassembled WGS sequence"/>
</dbReference>